<dbReference type="InterPro" id="IPR013024">
    <property type="entry name" value="GGCT-like"/>
</dbReference>
<dbReference type="FunFam" id="3.20.20.70:FF:000033">
    <property type="entry name" value="Pyruvate carboxylase"/>
    <property type="match status" value="1"/>
</dbReference>
<feature type="domain" description="Biotin carboxylation" evidence="11">
    <location>
        <begin position="8"/>
        <end position="461"/>
    </location>
</feature>
<reference evidence="13 14" key="1">
    <citation type="submission" date="2016-10" db="EMBL/GenBank/DDBJ databases">
        <authorList>
            <person name="de Groot N.N."/>
        </authorList>
    </citation>
    <scope>NUCLEOTIDE SEQUENCE [LARGE SCALE GENOMIC DNA]</scope>
    <source>
        <strain evidence="14">E92,LMG 26720,CCM 7988</strain>
    </source>
</reference>
<dbReference type="InterPro" id="IPR005930">
    <property type="entry name" value="Pyruv_COase"/>
</dbReference>
<dbReference type="NCBIfam" id="TIGR01235">
    <property type="entry name" value="pyruv_carbox"/>
    <property type="match status" value="1"/>
</dbReference>
<keyword evidence="6 8" id="KW-0067">ATP-binding</keyword>
<proteinExistence type="predicted"/>
<dbReference type="NCBIfam" id="NF006761">
    <property type="entry name" value="PRK09282.1"/>
    <property type="match status" value="1"/>
</dbReference>
<dbReference type="CDD" id="cd07937">
    <property type="entry name" value="DRE_TIM_PC_TC_5S"/>
    <property type="match status" value="1"/>
</dbReference>
<dbReference type="GO" id="GO:0005524">
    <property type="term" value="F:ATP binding"/>
    <property type="evidence" value="ECO:0007669"/>
    <property type="project" value="UniProtKB-UniRule"/>
</dbReference>
<dbReference type="InterPro" id="IPR005482">
    <property type="entry name" value="Biotin_COase_C"/>
</dbReference>
<dbReference type="GO" id="GO:0005737">
    <property type="term" value="C:cytoplasm"/>
    <property type="evidence" value="ECO:0007669"/>
    <property type="project" value="TreeGrafter"/>
</dbReference>
<dbReference type="InterPro" id="IPR000891">
    <property type="entry name" value="PYR_CT"/>
</dbReference>
<organism evidence="13 14">
    <name type="scientific">Pseudarcicella hirudinis</name>
    <dbReference type="NCBI Taxonomy" id="1079859"/>
    <lineage>
        <taxon>Bacteria</taxon>
        <taxon>Pseudomonadati</taxon>
        <taxon>Bacteroidota</taxon>
        <taxon>Cytophagia</taxon>
        <taxon>Cytophagales</taxon>
        <taxon>Flectobacillaceae</taxon>
        <taxon>Pseudarcicella</taxon>
    </lineage>
</organism>
<dbReference type="PROSITE" id="PS00867">
    <property type="entry name" value="CPSASE_2"/>
    <property type="match status" value="1"/>
</dbReference>
<evidence type="ECO:0000259" key="10">
    <source>
        <dbReference type="PROSITE" id="PS50975"/>
    </source>
</evidence>
<evidence type="ECO:0000256" key="2">
    <source>
        <dbReference type="ARBA" id="ARBA00013057"/>
    </source>
</evidence>
<dbReference type="NCBIfam" id="NF009554">
    <property type="entry name" value="PRK12999.1"/>
    <property type="match status" value="1"/>
</dbReference>
<dbReference type="Pfam" id="PF02436">
    <property type="entry name" value="PYC_OADA"/>
    <property type="match status" value="1"/>
</dbReference>
<evidence type="ECO:0000256" key="5">
    <source>
        <dbReference type="ARBA" id="ARBA00022741"/>
    </source>
</evidence>
<dbReference type="FunFam" id="3.40.50.20:FF:000010">
    <property type="entry name" value="Propionyl-CoA carboxylase subunit alpha"/>
    <property type="match status" value="1"/>
</dbReference>
<keyword evidence="3" id="KW-0436">Ligase</keyword>
<gene>
    <name evidence="13" type="ORF">SAMN04515674_102405</name>
</gene>
<dbReference type="Gene3D" id="3.30.470.20">
    <property type="entry name" value="ATP-grasp fold, B domain"/>
    <property type="match status" value="1"/>
</dbReference>
<dbReference type="Gene3D" id="3.10.600.10">
    <property type="entry name" value="pyruvate carboxylase f1077a mutant domain"/>
    <property type="match status" value="1"/>
</dbReference>
<dbReference type="SUPFAM" id="SSF52440">
    <property type="entry name" value="PreATP-grasp domain"/>
    <property type="match status" value="1"/>
</dbReference>
<dbReference type="PROSITE" id="PS50975">
    <property type="entry name" value="ATP_GRASP"/>
    <property type="match status" value="1"/>
</dbReference>
<dbReference type="SUPFAM" id="SSF56059">
    <property type="entry name" value="Glutathione synthetase ATP-binding domain-like"/>
    <property type="match status" value="1"/>
</dbReference>
<dbReference type="SUPFAM" id="SSF89000">
    <property type="entry name" value="post-HMGL domain-like"/>
    <property type="match status" value="1"/>
</dbReference>
<keyword evidence="13" id="KW-0670">Pyruvate</keyword>
<dbReference type="SUPFAM" id="SSF51569">
    <property type="entry name" value="Aldolase"/>
    <property type="match status" value="1"/>
</dbReference>
<keyword evidence="7" id="KW-0092">Biotin</keyword>
<dbReference type="InterPro" id="IPR000089">
    <property type="entry name" value="Biotin_lipoyl"/>
</dbReference>
<dbReference type="Pfam" id="PF02785">
    <property type="entry name" value="Biotin_carb_C"/>
    <property type="match status" value="1"/>
</dbReference>
<evidence type="ECO:0000256" key="7">
    <source>
        <dbReference type="ARBA" id="ARBA00023267"/>
    </source>
</evidence>
<dbReference type="SUPFAM" id="SSF51246">
    <property type="entry name" value="Rudiment single hybrid motif"/>
    <property type="match status" value="1"/>
</dbReference>
<dbReference type="InterPro" id="IPR005479">
    <property type="entry name" value="CPAse_ATP-bd"/>
</dbReference>
<dbReference type="Pfam" id="PF02786">
    <property type="entry name" value="CPSase_L_D2"/>
    <property type="match status" value="1"/>
</dbReference>
<dbReference type="InterPro" id="IPR009288">
    <property type="entry name" value="AIG2-like_dom"/>
</dbReference>
<dbReference type="Pfam" id="PF00364">
    <property type="entry name" value="Biotin_lipoyl"/>
    <property type="match status" value="1"/>
</dbReference>
<feature type="domain" description="Pyruvate carboxyltransferase" evidence="12">
    <location>
        <begin position="538"/>
        <end position="805"/>
    </location>
</feature>
<dbReference type="SUPFAM" id="SSF110857">
    <property type="entry name" value="Gamma-glutamyl cyclotransferase-like"/>
    <property type="match status" value="1"/>
</dbReference>
<dbReference type="SUPFAM" id="SSF51230">
    <property type="entry name" value="Single hybrid motif"/>
    <property type="match status" value="1"/>
</dbReference>
<dbReference type="InterPro" id="IPR013785">
    <property type="entry name" value="Aldolase_TIM"/>
</dbReference>
<sequence>MPQPYVQKINSLLIANRGEIAIRIMRAASELGIRTVALYTFEDRYSLHRYKADEAYQIGKDDEPLKPYLDVEGIIKLCKEKKIDAIHPGYGFLSENVTLARRCREEGIKFVGPSPEAMDALGDKVAAKNAAREAKVPMIEDSKEDLSSAAIALAEAKRIGFPVMVKAAAGGGGRGMRVVRDEESLEKSFTEAKNEAKNAFGDDTIFIEKFIDQPKHIEVQLLGDQHGNLVHLYERDCSVQRRFQKVVEVAPSFGLKEETKQKLYQYALSIGKAVNYYNAGTVEFLVDKDENIFFIEVNPRIQVEHTITEEVTGVDIVRTQILIAENYKLSDNGIYIHDQKDIPLNGYAIQCRITTEDPANGFKPDFGTIIAYRNAAGFGIRLDEGSSYPGVKISPYFDSMLVKVSAKGRTLKGASQRLSRALTEFRIRGVKTNIPFLRNVIAHPIFQQGKCVVQFIDSHPELFNFTPTRDRSTKALRYLGDVIVNGNPDVKVKNDRSFKTPVVPSFDPFAEHPKGNKQKLDELGADKFAAWVKDQKQILYTDTTFRDGHQSLLATRVRSKDMLAVAESYSKNFPQLFSMEVWGGATFDVAMRFLNESPWKRLQAFREAMPNMLLQMLFRGSNAVGYSAYPDNLIEKFVEKSAESGIDVFRIFDSLNWVEAMKVSIRAVRERTNALAEASICYTGDVFTNEKYSLQYYLDMARQLEDEGAHILAIKDMAGLLRPYQAELLVKELKKAIDIPIHLHTHDTASIQAATYLKAIESGVDIIDCSLGAMSGLTAQPNFNSVVGMMQGNERECPIDLPLLNQYSTYWEDVRQMYYPFESELKAGTAEVYDNEIPGGQYTNLRGQATALGVGDRFELLKQNYFEANKLFGDIVKVTPSSKVVGDMAIFMTANSLTAEDVYAKGATLSFPESVKDFFKGGLGQPYGGFPKQLQEIVLKGEHPLTGRPNDSIEPIDFEKDFAAFREKFPEGEEGFLDYLSYKMYPKVYEDFYKSQQNYGEVSVLPTPAFLYGLKPDEEIMITIEEGKTIIVKYLYQSEPDEAGLRNVTFELNGQARRIKVLDKNIKIVRPQHVKASVKGDIGAPLQGRLSRILVKPGDEVKKNAPLYVIEAMKMESIVSAPFEGLVSRIVLTEGTVVEQEDLVLSIEEVVLPEPDQEEFLFVYGTLRKDYGNELHKLIARNSEFIGMADFQGEMFNIGEYPGIVSSENGGSVVKGELYKLSNSVRLIRILDEYEEYYPENEDESIFLRKTINVKIDGKSQEAYGYLYNRPTEGLTRITSGDFLVG</sequence>
<protein>
    <recommendedName>
        <fullName evidence="2">pyruvate carboxylase</fullName>
        <ecNumber evidence="2">6.4.1.1</ecNumber>
    </recommendedName>
</protein>
<evidence type="ECO:0000259" key="12">
    <source>
        <dbReference type="PROSITE" id="PS50991"/>
    </source>
</evidence>
<dbReference type="Pfam" id="PF00682">
    <property type="entry name" value="HMGL-like"/>
    <property type="match status" value="1"/>
</dbReference>
<evidence type="ECO:0000256" key="6">
    <source>
        <dbReference type="ARBA" id="ARBA00022840"/>
    </source>
</evidence>
<feature type="domain" description="ATP-grasp" evidence="10">
    <location>
        <begin position="128"/>
        <end position="325"/>
    </location>
</feature>
<keyword evidence="14" id="KW-1185">Reference proteome</keyword>
<name>A0A1I5PE28_9BACT</name>
<dbReference type="Gene3D" id="2.40.50.100">
    <property type="match status" value="1"/>
</dbReference>
<dbReference type="Pfam" id="PF00289">
    <property type="entry name" value="Biotin_carb_N"/>
    <property type="match status" value="1"/>
</dbReference>
<dbReference type="EMBL" id="FOXH01000002">
    <property type="protein sequence ID" value="SFP31746.1"/>
    <property type="molecule type" value="Genomic_DNA"/>
</dbReference>
<dbReference type="GO" id="GO:0046872">
    <property type="term" value="F:metal ion binding"/>
    <property type="evidence" value="ECO:0007669"/>
    <property type="project" value="UniProtKB-KW"/>
</dbReference>
<dbReference type="Pfam" id="PF06094">
    <property type="entry name" value="GGACT"/>
    <property type="match status" value="1"/>
</dbReference>
<dbReference type="FunFam" id="2.40.50.100:FF:000003">
    <property type="entry name" value="Acetyl-CoA carboxylase biotin carboxyl carrier protein"/>
    <property type="match status" value="1"/>
</dbReference>
<dbReference type="InterPro" id="IPR003379">
    <property type="entry name" value="Carboxylase_cons_dom"/>
</dbReference>
<dbReference type="RefSeq" id="WP_177219302.1">
    <property type="nucleotide sequence ID" value="NZ_FOXH01000002.1"/>
</dbReference>
<evidence type="ECO:0000313" key="13">
    <source>
        <dbReference type="EMBL" id="SFP31746.1"/>
    </source>
</evidence>
<dbReference type="PANTHER" id="PTHR43778:SF2">
    <property type="entry name" value="PYRUVATE CARBOXYLASE, MITOCHONDRIAL"/>
    <property type="match status" value="1"/>
</dbReference>
<dbReference type="Proteomes" id="UP000199306">
    <property type="component" value="Unassembled WGS sequence"/>
</dbReference>
<dbReference type="InterPro" id="IPR016185">
    <property type="entry name" value="PreATP-grasp_dom_sf"/>
</dbReference>
<comment type="cofactor">
    <cofactor evidence="1">
        <name>biotin</name>
        <dbReference type="ChEBI" id="CHEBI:57586"/>
    </cofactor>
</comment>
<dbReference type="PROSITE" id="PS00866">
    <property type="entry name" value="CPSASE_1"/>
    <property type="match status" value="1"/>
</dbReference>
<evidence type="ECO:0000256" key="3">
    <source>
        <dbReference type="ARBA" id="ARBA00022598"/>
    </source>
</evidence>
<evidence type="ECO:0000259" key="11">
    <source>
        <dbReference type="PROSITE" id="PS50979"/>
    </source>
</evidence>
<evidence type="ECO:0000256" key="4">
    <source>
        <dbReference type="ARBA" id="ARBA00022723"/>
    </source>
</evidence>
<dbReference type="FunFam" id="3.30.1490.20:FF:000003">
    <property type="entry name" value="acetyl-CoA carboxylase isoform X1"/>
    <property type="match status" value="1"/>
</dbReference>
<evidence type="ECO:0000313" key="14">
    <source>
        <dbReference type="Proteomes" id="UP000199306"/>
    </source>
</evidence>
<keyword evidence="5 8" id="KW-0547">Nucleotide-binding</keyword>
<dbReference type="SMART" id="SM00878">
    <property type="entry name" value="Biotin_carb_C"/>
    <property type="match status" value="1"/>
</dbReference>
<dbReference type="GO" id="GO:0006094">
    <property type="term" value="P:gluconeogenesis"/>
    <property type="evidence" value="ECO:0007669"/>
    <property type="project" value="InterPro"/>
</dbReference>
<dbReference type="STRING" id="1079859.SAMN04515674_102405"/>
<dbReference type="CDD" id="cd06850">
    <property type="entry name" value="biotinyl_domain"/>
    <property type="match status" value="1"/>
</dbReference>
<dbReference type="PROSITE" id="PS50968">
    <property type="entry name" value="BIOTINYL_LIPOYL"/>
    <property type="match status" value="1"/>
</dbReference>
<dbReference type="GO" id="GO:0004736">
    <property type="term" value="F:pyruvate carboxylase activity"/>
    <property type="evidence" value="ECO:0007669"/>
    <property type="project" value="UniProtKB-EC"/>
</dbReference>
<dbReference type="CDD" id="cd06661">
    <property type="entry name" value="GGCT_like"/>
    <property type="match status" value="1"/>
</dbReference>
<dbReference type="InterPro" id="IPR011761">
    <property type="entry name" value="ATP-grasp"/>
</dbReference>
<evidence type="ECO:0000256" key="8">
    <source>
        <dbReference type="PROSITE-ProRule" id="PRU00409"/>
    </source>
</evidence>
<dbReference type="InterPro" id="IPR036568">
    <property type="entry name" value="GGCT-like_sf"/>
</dbReference>
<dbReference type="PANTHER" id="PTHR43778">
    <property type="entry name" value="PYRUVATE CARBOXYLASE"/>
    <property type="match status" value="1"/>
</dbReference>
<accession>A0A1I5PE28</accession>
<dbReference type="InterPro" id="IPR011054">
    <property type="entry name" value="Rudment_hybrid_motif"/>
</dbReference>
<keyword evidence="4" id="KW-0479">Metal-binding</keyword>
<dbReference type="InterPro" id="IPR055268">
    <property type="entry name" value="PCB-like"/>
</dbReference>
<dbReference type="Gene3D" id="3.20.20.70">
    <property type="entry name" value="Aldolase class I"/>
    <property type="match status" value="1"/>
</dbReference>
<dbReference type="InterPro" id="IPR011053">
    <property type="entry name" value="Single_hybrid_motif"/>
</dbReference>
<dbReference type="PROSITE" id="PS50991">
    <property type="entry name" value="PYR_CT"/>
    <property type="match status" value="1"/>
</dbReference>
<dbReference type="Gene3D" id="3.10.490.10">
    <property type="entry name" value="Gamma-glutamyl cyclotransferase-like"/>
    <property type="match status" value="1"/>
</dbReference>
<dbReference type="InterPro" id="IPR011764">
    <property type="entry name" value="Biotin_carboxylation_dom"/>
</dbReference>
<dbReference type="InterPro" id="IPR005481">
    <property type="entry name" value="BC-like_N"/>
</dbReference>
<dbReference type="PROSITE" id="PS50979">
    <property type="entry name" value="BC"/>
    <property type="match status" value="1"/>
</dbReference>
<evidence type="ECO:0000256" key="1">
    <source>
        <dbReference type="ARBA" id="ARBA00001953"/>
    </source>
</evidence>
<dbReference type="EC" id="6.4.1.1" evidence="2"/>
<evidence type="ECO:0000259" key="9">
    <source>
        <dbReference type="PROSITE" id="PS50968"/>
    </source>
</evidence>
<feature type="domain" description="Lipoyl-binding" evidence="9">
    <location>
        <begin position="1071"/>
        <end position="1148"/>
    </location>
</feature>